<dbReference type="AlphaFoldDB" id="A0A2J7ZME1"/>
<dbReference type="Gene3D" id="1.25.10.10">
    <property type="entry name" value="Leucine-rich Repeat Variant"/>
    <property type="match status" value="1"/>
</dbReference>
<dbReference type="InterPro" id="IPR016024">
    <property type="entry name" value="ARM-type_fold"/>
</dbReference>
<dbReference type="InterPro" id="IPR011989">
    <property type="entry name" value="ARM-like"/>
</dbReference>
<accession>A0A2J7ZME1</accession>
<feature type="non-terminal residue" evidence="1">
    <location>
        <position position="1"/>
    </location>
</feature>
<keyword evidence="1" id="KW-0808">Transferase</keyword>
<dbReference type="PANTHER" id="PTHR12984">
    <property type="entry name" value="SCY1-RELATED S/T PROTEIN KINASE-LIKE"/>
    <property type="match status" value="1"/>
</dbReference>
<comment type="caution">
    <text evidence="1">The sequence shown here is derived from an EMBL/GenBank/DDBJ whole genome shotgun (WGS) entry which is preliminary data.</text>
</comment>
<dbReference type="OrthoDB" id="447103at2759"/>
<reference evidence="1 2" key="1">
    <citation type="journal article" date="2017" name="Mol. Biol. Evol.">
        <title>The 4-celled Tetrabaena socialis nuclear genome reveals the essential components for genetic control of cell number at the origin of multicellularity in the volvocine lineage.</title>
        <authorList>
            <person name="Featherston J."/>
            <person name="Arakaki Y."/>
            <person name="Hanschen E.R."/>
            <person name="Ferris P.J."/>
            <person name="Michod R.E."/>
            <person name="Olson B.J.S.C."/>
            <person name="Nozaki H."/>
            <person name="Durand P.M."/>
        </authorList>
    </citation>
    <scope>NUCLEOTIDE SEQUENCE [LARGE SCALE GENOMIC DNA]</scope>
    <source>
        <strain evidence="1 2">NIES-571</strain>
    </source>
</reference>
<dbReference type="PANTHER" id="PTHR12984:SF3">
    <property type="entry name" value="N-TERMINAL KINASE-LIKE PROTEIN"/>
    <property type="match status" value="1"/>
</dbReference>
<evidence type="ECO:0000313" key="2">
    <source>
        <dbReference type="Proteomes" id="UP000236333"/>
    </source>
</evidence>
<keyword evidence="1" id="KW-0418">Kinase</keyword>
<dbReference type="Proteomes" id="UP000236333">
    <property type="component" value="Unassembled WGS sequence"/>
</dbReference>
<sequence>RSLRRSLLETIDGYSQHLTTSVIEEQIYPQLQTGFNDSHAYIRELTLKSMLALAPKMSNKTLVTSVLKHLSKLQVDEEPSIRANTTVLLGSVAPLLGDATCRRVLLNAFTRALKDAFPPARIAGLRALVATKQYYSPGGAGARRGDRGGS</sequence>
<dbReference type="InterPro" id="IPR051177">
    <property type="entry name" value="CIK-Related_Protein"/>
</dbReference>
<protein>
    <submittedName>
        <fullName evidence="1">N-terminal kinase-like protein</fullName>
    </submittedName>
</protein>
<dbReference type="EMBL" id="PGGS01000896">
    <property type="protein sequence ID" value="PNH01436.1"/>
    <property type="molecule type" value="Genomic_DNA"/>
</dbReference>
<name>A0A2J7ZME1_9CHLO</name>
<keyword evidence="2" id="KW-1185">Reference proteome</keyword>
<dbReference type="GO" id="GO:0016301">
    <property type="term" value="F:kinase activity"/>
    <property type="evidence" value="ECO:0007669"/>
    <property type="project" value="UniProtKB-KW"/>
</dbReference>
<evidence type="ECO:0000313" key="1">
    <source>
        <dbReference type="EMBL" id="PNH01436.1"/>
    </source>
</evidence>
<dbReference type="SUPFAM" id="SSF48371">
    <property type="entry name" value="ARM repeat"/>
    <property type="match status" value="1"/>
</dbReference>
<organism evidence="1 2">
    <name type="scientific">Tetrabaena socialis</name>
    <dbReference type="NCBI Taxonomy" id="47790"/>
    <lineage>
        <taxon>Eukaryota</taxon>
        <taxon>Viridiplantae</taxon>
        <taxon>Chlorophyta</taxon>
        <taxon>core chlorophytes</taxon>
        <taxon>Chlorophyceae</taxon>
        <taxon>CS clade</taxon>
        <taxon>Chlamydomonadales</taxon>
        <taxon>Tetrabaenaceae</taxon>
        <taxon>Tetrabaena</taxon>
    </lineage>
</organism>
<proteinExistence type="predicted"/>
<gene>
    <name evidence="1" type="ORF">TSOC_012675</name>
</gene>